<protein>
    <submittedName>
        <fullName evidence="7">Uncharacterized protein</fullName>
    </submittedName>
</protein>
<keyword evidence="8" id="KW-1185">Reference proteome</keyword>
<dbReference type="GO" id="GO:0016020">
    <property type="term" value="C:membrane"/>
    <property type="evidence" value="ECO:0007669"/>
    <property type="project" value="UniProtKB-SubCell"/>
</dbReference>
<evidence type="ECO:0000256" key="2">
    <source>
        <dbReference type="ARBA" id="ARBA00022692"/>
    </source>
</evidence>
<evidence type="ECO:0000313" key="8">
    <source>
        <dbReference type="Proteomes" id="UP000799302"/>
    </source>
</evidence>
<keyword evidence="4 6" id="KW-0472">Membrane</keyword>
<organism evidence="7 8">
    <name type="scientific">Microthyrium microscopicum</name>
    <dbReference type="NCBI Taxonomy" id="703497"/>
    <lineage>
        <taxon>Eukaryota</taxon>
        <taxon>Fungi</taxon>
        <taxon>Dikarya</taxon>
        <taxon>Ascomycota</taxon>
        <taxon>Pezizomycotina</taxon>
        <taxon>Dothideomycetes</taxon>
        <taxon>Dothideomycetes incertae sedis</taxon>
        <taxon>Microthyriales</taxon>
        <taxon>Microthyriaceae</taxon>
        <taxon>Microthyrium</taxon>
    </lineage>
</organism>
<evidence type="ECO:0000256" key="1">
    <source>
        <dbReference type="ARBA" id="ARBA00004141"/>
    </source>
</evidence>
<dbReference type="AlphaFoldDB" id="A0A6A6UPE4"/>
<dbReference type="OrthoDB" id="5546837at2759"/>
<proteinExistence type="predicted"/>
<sequence length="206" mass="23152">MSHNFAPYQDTAPDIERTLSPPATKSPSPRPQAQPPRRSPGAFSPPKSPSYQNNETFFNPGQGWPTEEADDDLETGRQRTLGSAGGFWSRRSGIDLYETSLGLRLDWEACLAYLGLPPAGPVILLLFEHRSDYVRFHAWQSALTFSVLFVLHIIFSWSRILSYLILVGDLGLIGFMTFRAYKDAETVDRFQIPIFGRIANSILDDE</sequence>
<dbReference type="EMBL" id="MU004231">
    <property type="protein sequence ID" value="KAF2673341.1"/>
    <property type="molecule type" value="Genomic_DNA"/>
</dbReference>
<evidence type="ECO:0000256" key="5">
    <source>
        <dbReference type="SAM" id="MobiDB-lite"/>
    </source>
</evidence>
<reference evidence="7" key="1">
    <citation type="journal article" date="2020" name="Stud. Mycol.">
        <title>101 Dothideomycetes genomes: a test case for predicting lifestyles and emergence of pathogens.</title>
        <authorList>
            <person name="Haridas S."/>
            <person name="Albert R."/>
            <person name="Binder M."/>
            <person name="Bloem J."/>
            <person name="Labutti K."/>
            <person name="Salamov A."/>
            <person name="Andreopoulos B."/>
            <person name="Baker S."/>
            <person name="Barry K."/>
            <person name="Bills G."/>
            <person name="Bluhm B."/>
            <person name="Cannon C."/>
            <person name="Castanera R."/>
            <person name="Culley D."/>
            <person name="Daum C."/>
            <person name="Ezra D."/>
            <person name="Gonzalez J."/>
            <person name="Henrissat B."/>
            <person name="Kuo A."/>
            <person name="Liang C."/>
            <person name="Lipzen A."/>
            <person name="Lutzoni F."/>
            <person name="Magnuson J."/>
            <person name="Mondo S."/>
            <person name="Nolan M."/>
            <person name="Ohm R."/>
            <person name="Pangilinan J."/>
            <person name="Park H.-J."/>
            <person name="Ramirez L."/>
            <person name="Alfaro M."/>
            <person name="Sun H."/>
            <person name="Tritt A."/>
            <person name="Yoshinaga Y."/>
            <person name="Zwiers L.-H."/>
            <person name="Turgeon B."/>
            <person name="Goodwin S."/>
            <person name="Spatafora J."/>
            <person name="Crous P."/>
            <person name="Grigoriev I."/>
        </authorList>
    </citation>
    <scope>NUCLEOTIDE SEQUENCE</scope>
    <source>
        <strain evidence="7">CBS 115976</strain>
    </source>
</reference>
<feature type="region of interest" description="Disordered" evidence="5">
    <location>
        <begin position="1"/>
        <end position="83"/>
    </location>
</feature>
<feature type="transmembrane region" description="Helical" evidence="6">
    <location>
        <begin position="136"/>
        <end position="155"/>
    </location>
</feature>
<evidence type="ECO:0000256" key="4">
    <source>
        <dbReference type="ARBA" id="ARBA00023136"/>
    </source>
</evidence>
<dbReference type="PANTHER" id="PTHR36460:SF1">
    <property type="entry name" value="UPF0132 DOMAIN PROTEIN (AFU_ORTHOLOGUE AFUA_3G10255)"/>
    <property type="match status" value="1"/>
</dbReference>
<feature type="compositionally biased region" description="Pro residues" evidence="5">
    <location>
        <begin position="28"/>
        <end position="38"/>
    </location>
</feature>
<dbReference type="Proteomes" id="UP000799302">
    <property type="component" value="Unassembled WGS sequence"/>
</dbReference>
<feature type="compositionally biased region" description="Polar residues" evidence="5">
    <location>
        <begin position="49"/>
        <end position="59"/>
    </location>
</feature>
<accession>A0A6A6UPE4</accession>
<keyword evidence="3 6" id="KW-1133">Transmembrane helix</keyword>
<gene>
    <name evidence="7" type="ORF">BT63DRAFT_410359</name>
</gene>
<comment type="subcellular location">
    <subcellularLocation>
        <location evidence="1">Membrane</location>
        <topology evidence="1">Multi-pass membrane protein</topology>
    </subcellularLocation>
</comment>
<evidence type="ECO:0000256" key="6">
    <source>
        <dbReference type="SAM" id="Phobius"/>
    </source>
</evidence>
<dbReference type="PANTHER" id="PTHR36460">
    <property type="entry name" value="UPF0132 DOMAIN PROTEIN (AFU_ORTHOLOGUE AFUA_3G10255)"/>
    <property type="match status" value="1"/>
</dbReference>
<keyword evidence="2 6" id="KW-0812">Transmembrane</keyword>
<feature type="transmembrane region" description="Helical" evidence="6">
    <location>
        <begin position="161"/>
        <end position="181"/>
    </location>
</feature>
<evidence type="ECO:0000256" key="3">
    <source>
        <dbReference type="ARBA" id="ARBA00022989"/>
    </source>
</evidence>
<evidence type="ECO:0000313" key="7">
    <source>
        <dbReference type="EMBL" id="KAF2673341.1"/>
    </source>
</evidence>
<name>A0A6A6UPE4_9PEZI</name>